<evidence type="ECO:0000313" key="3">
    <source>
        <dbReference type="Proteomes" id="UP000249134"/>
    </source>
</evidence>
<dbReference type="CDD" id="cd04301">
    <property type="entry name" value="NAT_SF"/>
    <property type="match status" value="1"/>
</dbReference>
<accession>A0A2X4WB42</accession>
<dbReference type="Gene3D" id="3.40.630.30">
    <property type="match status" value="1"/>
</dbReference>
<dbReference type="InterPro" id="IPR051531">
    <property type="entry name" value="N-acetyltransferase"/>
</dbReference>
<dbReference type="PANTHER" id="PTHR43792">
    <property type="entry name" value="GNAT FAMILY, PUTATIVE (AFU_ORTHOLOGUE AFUA_3G00765)-RELATED-RELATED"/>
    <property type="match status" value="1"/>
</dbReference>
<dbReference type="PROSITE" id="PS51186">
    <property type="entry name" value="GNAT"/>
    <property type="match status" value="1"/>
</dbReference>
<dbReference type="RefSeq" id="WP_066139288.1">
    <property type="nucleotide sequence ID" value="NZ_CBCSGM010000001.1"/>
</dbReference>
<dbReference type="AlphaFoldDB" id="A0A2X4WB42"/>
<dbReference type="KEGG" id="blen:NCTC4824_02522"/>
<dbReference type="PANTHER" id="PTHR43792:SF16">
    <property type="entry name" value="N-ACETYLTRANSFERASE DOMAIN-CONTAINING PROTEIN"/>
    <property type="match status" value="1"/>
</dbReference>
<dbReference type="Proteomes" id="UP000249134">
    <property type="component" value="Chromosome 1"/>
</dbReference>
<dbReference type="InterPro" id="IPR016181">
    <property type="entry name" value="Acyl_CoA_acyltransferase"/>
</dbReference>
<name>A0A2X4WB42_LEDLE</name>
<dbReference type="EC" id="2.3.1.-" evidence="2"/>
<keyword evidence="3" id="KW-1185">Reference proteome</keyword>
<gene>
    <name evidence="2" type="primary">ydaF_3</name>
    <name evidence="2" type="ORF">NCTC4824_02522</name>
</gene>
<evidence type="ECO:0000313" key="2">
    <source>
        <dbReference type="EMBL" id="SQI59939.1"/>
    </source>
</evidence>
<keyword evidence="2" id="KW-0808">Transferase</keyword>
<dbReference type="GO" id="GO:0016747">
    <property type="term" value="F:acyltransferase activity, transferring groups other than amino-acyl groups"/>
    <property type="evidence" value="ECO:0007669"/>
    <property type="project" value="InterPro"/>
</dbReference>
<dbReference type="InterPro" id="IPR000182">
    <property type="entry name" value="GNAT_dom"/>
</dbReference>
<organism evidence="2 3">
    <name type="scientific">Lederbergia lenta</name>
    <name type="common">Bacillus lentus</name>
    <dbReference type="NCBI Taxonomy" id="1467"/>
    <lineage>
        <taxon>Bacteria</taxon>
        <taxon>Bacillati</taxon>
        <taxon>Bacillota</taxon>
        <taxon>Bacilli</taxon>
        <taxon>Bacillales</taxon>
        <taxon>Bacillaceae</taxon>
        <taxon>Lederbergia</taxon>
    </lineage>
</organism>
<proteinExistence type="predicted"/>
<evidence type="ECO:0000259" key="1">
    <source>
        <dbReference type="PROSITE" id="PS51186"/>
    </source>
</evidence>
<dbReference type="EMBL" id="LS483476">
    <property type="protein sequence ID" value="SQI59939.1"/>
    <property type="molecule type" value="Genomic_DNA"/>
</dbReference>
<protein>
    <submittedName>
        <fullName evidence="2">Acetyltransferase, gnat family</fullName>
        <ecNumber evidence="2">2.3.1.-</ecNumber>
    </submittedName>
</protein>
<dbReference type="Pfam" id="PF13302">
    <property type="entry name" value="Acetyltransf_3"/>
    <property type="match status" value="1"/>
</dbReference>
<dbReference type="STRING" id="1348624.GCA_001591545_01572"/>
<keyword evidence="2" id="KW-0012">Acyltransferase</keyword>
<reference evidence="2 3" key="1">
    <citation type="submission" date="2018-06" db="EMBL/GenBank/DDBJ databases">
        <authorList>
            <consortium name="Pathogen Informatics"/>
            <person name="Doyle S."/>
        </authorList>
    </citation>
    <scope>NUCLEOTIDE SEQUENCE [LARGE SCALE GENOMIC DNA]</scope>
    <source>
        <strain evidence="2 3">NCTC4824</strain>
    </source>
</reference>
<feature type="domain" description="N-acetyltransferase" evidence="1">
    <location>
        <begin position="4"/>
        <end position="164"/>
    </location>
</feature>
<sequence length="164" mass="19012">MGQVRIRMIEEKDIPFVQEYVSKEKIADTTNVPHPYPKYGARLWYKIVKAKREKGNLYPFAILYDEEFAGSISVRKEDEGTGAIDYWVAPNFWNKGIGTKAVHKAIDFGIEELKFKKFETCCLVDNPSSGRVLEKNGFKFVKEFQIKNNNKHEGKIANLYRLEI</sequence>
<dbReference type="SUPFAM" id="SSF55729">
    <property type="entry name" value="Acyl-CoA N-acyltransferases (Nat)"/>
    <property type="match status" value="1"/>
</dbReference>